<reference evidence="8 9" key="1">
    <citation type="submission" date="2023-04" db="EMBL/GenBank/DDBJ databases">
        <title>Marinoamorphus aggregata gen. nov., sp. Nov., isolate from tissue of brittle star Ophioplocus japonicus.</title>
        <authorList>
            <person name="Kawano K."/>
            <person name="Sawayama S."/>
            <person name="Nakagawa S."/>
        </authorList>
    </citation>
    <scope>NUCLEOTIDE SEQUENCE [LARGE SCALE GENOMIC DNA]</scope>
    <source>
        <strain evidence="8 9">NKW23</strain>
    </source>
</reference>
<feature type="region of interest" description="Disordered" evidence="5">
    <location>
        <begin position="337"/>
        <end position="359"/>
    </location>
</feature>
<feature type="compositionally biased region" description="Pro residues" evidence="5">
    <location>
        <begin position="338"/>
        <end position="352"/>
    </location>
</feature>
<protein>
    <recommendedName>
        <fullName evidence="7">ABC transmembrane type-1 domain-containing protein</fullName>
    </recommendedName>
</protein>
<feature type="compositionally biased region" description="Basic residues" evidence="5">
    <location>
        <begin position="21"/>
        <end position="34"/>
    </location>
</feature>
<dbReference type="RefSeq" id="WP_285669913.1">
    <property type="nucleotide sequence ID" value="NZ_BSYI01000003.1"/>
</dbReference>
<keyword evidence="9" id="KW-1185">Reference proteome</keyword>
<feature type="transmembrane region" description="Helical" evidence="6">
    <location>
        <begin position="105"/>
        <end position="125"/>
    </location>
</feature>
<keyword evidence="2 6" id="KW-0812">Transmembrane</keyword>
<feature type="transmembrane region" description="Helical" evidence="6">
    <location>
        <begin position="172"/>
        <end position="190"/>
    </location>
</feature>
<proteinExistence type="predicted"/>
<dbReference type="Proteomes" id="UP001239909">
    <property type="component" value="Unassembled WGS sequence"/>
</dbReference>
<evidence type="ECO:0000256" key="1">
    <source>
        <dbReference type="ARBA" id="ARBA00004651"/>
    </source>
</evidence>
<comment type="caution">
    <text evidence="8">The sequence shown here is derived from an EMBL/GenBank/DDBJ whole genome shotgun (WGS) entry which is preliminary data.</text>
</comment>
<dbReference type="InterPro" id="IPR011527">
    <property type="entry name" value="ABC1_TM_dom"/>
</dbReference>
<evidence type="ECO:0000256" key="4">
    <source>
        <dbReference type="ARBA" id="ARBA00023136"/>
    </source>
</evidence>
<feature type="transmembrane region" description="Helical" evidence="6">
    <location>
        <begin position="54"/>
        <end position="75"/>
    </location>
</feature>
<gene>
    <name evidence="8" type="ORF">LNKW23_04630</name>
</gene>
<dbReference type="SUPFAM" id="SSF90123">
    <property type="entry name" value="ABC transporter transmembrane region"/>
    <property type="match status" value="1"/>
</dbReference>
<keyword evidence="3 6" id="KW-1133">Transmembrane helix</keyword>
<dbReference type="PROSITE" id="PS50929">
    <property type="entry name" value="ABC_TM1F"/>
    <property type="match status" value="1"/>
</dbReference>
<feature type="transmembrane region" description="Helical" evidence="6">
    <location>
        <begin position="196"/>
        <end position="215"/>
    </location>
</feature>
<dbReference type="InterPro" id="IPR036640">
    <property type="entry name" value="ABC1_TM_sf"/>
</dbReference>
<evidence type="ECO:0000256" key="6">
    <source>
        <dbReference type="SAM" id="Phobius"/>
    </source>
</evidence>
<feature type="region of interest" description="Disordered" evidence="5">
    <location>
        <begin position="1"/>
        <end position="41"/>
    </location>
</feature>
<evidence type="ECO:0000256" key="2">
    <source>
        <dbReference type="ARBA" id="ARBA00022692"/>
    </source>
</evidence>
<name>A0ABQ6LLT7_9RHOB</name>
<keyword evidence="4 6" id="KW-0472">Membrane</keyword>
<evidence type="ECO:0000313" key="9">
    <source>
        <dbReference type="Proteomes" id="UP001239909"/>
    </source>
</evidence>
<feature type="domain" description="ABC transmembrane type-1" evidence="7">
    <location>
        <begin position="105"/>
        <end position="320"/>
    </location>
</feature>
<accession>A0ABQ6LLT7</accession>
<evidence type="ECO:0000256" key="3">
    <source>
        <dbReference type="ARBA" id="ARBA00022989"/>
    </source>
</evidence>
<dbReference type="Gene3D" id="1.20.1560.10">
    <property type="entry name" value="ABC transporter type 1, transmembrane domain"/>
    <property type="match status" value="1"/>
</dbReference>
<comment type="subcellular location">
    <subcellularLocation>
        <location evidence="1">Cell membrane</location>
        <topology evidence="1">Multi-pass membrane protein</topology>
    </subcellularLocation>
</comment>
<sequence>MGWTSSDSRTPRGQRPADPRRSRRRIAAPRRVRRAPAGPAAPGGLEREILRAGAFGQLAICALALGIMPIAYAAVSLPKHLIDLLRMGDGPAGACMLQTRLLQGVALGLAVLALHGAAKYLLNILRIRAAERMRRRLRLRVLRGAGSGGARRQLGPVLTQELEIIGGLASELVATPLLQIGTLAVVLLFLGREHVALAAISGLIVAANIVALRPLQQRASEIARERIGLVRQLNGQLIDLAPIAGVLRDCAALERLRLRHGRIKFLLKLLANLMVGATPLILIGAGGLLAAMGELSLGALVAAVLAQREIGPAVRALIAFENTRIDARARYAKLFPAAPGPQPGPARPPRPARPARPRRAVLRLRLRRPAGG</sequence>
<evidence type="ECO:0000256" key="5">
    <source>
        <dbReference type="SAM" id="MobiDB-lite"/>
    </source>
</evidence>
<dbReference type="EMBL" id="BSYI01000003">
    <property type="protein sequence ID" value="GMG81250.1"/>
    <property type="molecule type" value="Genomic_DNA"/>
</dbReference>
<feature type="transmembrane region" description="Helical" evidence="6">
    <location>
        <begin position="265"/>
        <end position="282"/>
    </location>
</feature>
<evidence type="ECO:0000313" key="8">
    <source>
        <dbReference type="EMBL" id="GMG81250.1"/>
    </source>
</evidence>
<organism evidence="8 9">
    <name type="scientific">Paralimibaculum aggregatum</name>
    <dbReference type="NCBI Taxonomy" id="3036245"/>
    <lineage>
        <taxon>Bacteria</taxon>
        <taxon>Pseudomonadati</taxon>
        <taxon>Pseudomonadota</taxon>
        <taxon>Alphaproteobacteria</taxon>
        <taxon>Rhodobacterales</taxon>
        <taxon>Paracoccaceae</taxon>
        <taxon>Paralimibaculum</taxon>
    </lineage>
</organism>
<evidence type="ECO:0000259" key="7">
    <source>
        <dbReference type="PROSITE" id="PS50929"/>
    </source>
</evidence>